<comment type="caution">
    <text evidence="2">The sequence shown here is derived from an EMBL/GenBank/DDBJ whole genome shotgun (WGS) entry which is preliminary data.</text>
</comment>
<feature type="region of interest" description="Disordered" evidence="1">
    <location>
        <begin position="754"/>
        <end position="776"/>
    </location>
</feature>
<dbReference type="InterPro" id="IPR028974">
    <property type="entry name" value="TSP_type-3_rpt"/>
</dbReference>
<dbReference type="SUPFAM" id="SSF103647">
    <property type="entry name" value="TSP type-3 repeat"/>
    <property type="match status" value="5"/>
</dbReference>
<evidence type="ECO:0000313" key="3">
    <source>
        <dbReference type="Proteomes" id="UP000248745"/>
    </source>
</evidence>
<keyword evidence="3" id="KW-1185">Reference proteome</keyword>
<dbReference type="GO" id="GO:0005509">
    <property type="term" value="F:calcium ion binding"/>
    <property type="evidence" value="ECO:0007669"/>
    <property type="project" value="InterPro"/>
</dbReference>
<feature type="region of interest" description="Disordered" evidence="1">
    <location>
        <begin position="552"/>
        <end position="602"/>
    </location>
</feature>
<dbReference type="Gene3D" id="4.10.1080.10">
    <property type="entry name" value="TSP type-3 repeat"/>
    <property type="match status" value="3"/>
</dbReference>
<feature type="compositionally biased region" description="Basic and acidic residues" evidence="1">
    <location>
        <begin position="578"/>
        <end position="589"/>
    </location>
</feature>
<dbReference type="PANTHER" id="PTHR10199">
    <property type="entry name" value="THROMBOSPONDIN"/>
    <property type="match status" value="1"/>
</dbReference>
<sequence length="1332" mass="137217">MCYTPMTGFGKTATAVQSGVLCVACTYADSIKNMTDANTNNYANFNTAVGLLAGNGVTVVDSVNTYPAGYEAGYVVDLGNGLLTANILSSFTVQTYNNGTLAESKNISNGLSVSALSGTSGKIYLNFKTTLPFNEVRFVFTSVVGGLSAFRIYYAMAFDSNCGNSFTAGYCYKQLAGNQTQVNFNGGLLNALVTLANPGNINDGDKRTYATFTVPAATPLLSTAVFAGVTDLQNVYPAGNKAGFMIGYASSLLTANVLNSLSIVTYLHGQQQDSVNLGNSSGTGITISALATGDTSEKEVSITTTKPFNEVRLVTNNTLGVNTGAINIYYAFESGAACTSCQQVLTSTQAAPYTGAVVAARTNTFGVVCIGQSMAGTANLVDASLTNFATYTPAILSVGCGGQMSVGNGTGGTFPANTFAGFALSRAATLLDLGILNAITINLYNAGTLVQSGNGASLLGTSLLNPVTGVTTVGIKATVPFNEVQIRFDAGLISAALGGTYNIYYAYVVRDDDGDGVPDCNEVCGLTKNDAVDTDGDGVPDACDACTNSTTLKSASRDTDGDGIADACDQDSDNDGISDIREDTNHDGDPTNDDADGDGIPNYLDLDSDNDGIPDLYESGISATLLATLDVNHDGVIDAGISFGTNGQADVLEAADLATSDNNYTIANADGDSVPDFVDLDSDNDGITDLKESGRTGLLDANGDGVVDGPDTDFDGIRDSADGNNAARGAATLAALKDTDGDGVADFRDLDSDNDGVNDIRESGKTYTDANNDGMADNADADGDGIMDSVDLRARGFGDALATLRDTDGDGVPNFRDLDSDNDGINDVKESGLPLTADANGDGMVDGTDTDGDGIIGVADGNTAVYGDAGDIAPRDTDGDGIPDLRDLDSDNDGINDVRESGLPLTADANGDGMVDGTDTDGDGIFGVADGNPAVWGDANDIVFRDTDGDGVPDARDLDSDNDGISDLIESGITGYVDANKDGVVDGPDTDGDGIQNSVDGLPAAFGDAADPLPQDQDSDGTPNFIDGDSNNDGINDITSVGLGYLDANGDGRVDNPIDPDGDGIANNDGLDFMPTAFGGLGPVTVVNVTALLQGALQGNGGGTIMRDNLRQNALIPLAQPYNTTSSTRFKQVGGGEETTNSTVLNVNAGTNSAVVDWVLIELRSGSKADSVVHTVSALIERNGHVVGADGNQLGVMLPPGTYYVSVKHRNHLGVMTATPVVISGQANTIDFTTTATYGSGAQIQVSPGVYAMWMGDVNRDGKIYFTAPGNDRDAQLVQLSGNQFGYITTYQTADINMDGQSYYTAPNNDRDLLLAAPLSGLEFGFIQEQLP</sequence>
<dbReference type="EMBL" id="QKTW01000013">
    <property type="protein sequence ID" value="PZF73443.1"/>
    <property type="molecule type" value="Genomic_DNA"/>
</dbReference>
<organism evidence="2 3">
    <name type="scientific">Taibaiella soli</name>
    <dbReference type="NCBI Taxonomy" id="1649169"/>
    <lineage>
        <taxon>Bacteria</taxon>
        <taxon>Pseudomonadati</taxon>
        <taxon>Bacteroidota</taxon>
        <taxon>Chitinophagia</taxon>
        <taxon>Chitinophagales</taxon>
        <taxon>Chitinophagaceae</taxon>
        <taxon>Taibaiella</taxon>
    </lineage>
</organism>
<protein>
    <submittedName>
        <fullName evidence="2">Uncharacterized protein</fullName>
    </submittedName>
</protein>
<dbReference type="PANTHER" id="PTHR10199:SF119">
    <property type="entry name" value="RE20510P"/>
    <property type="match status" value="1"/>
</dbReference>
<evidence type="ECO:0000313" key="2">
    <source>
        <dbReference type="EMBL" id="PZF73443.1"/>
    </source>
</evidence>
<feature type="region of interest" description="Disordered" evidence="1">
    <location>
        <begin position="985"/>
        <end position="1032"/>
    </location>
</feature>
<dbReference type="Proteomes" id="UP000248745">
    <property type="component" value="Unassembled WGS sequence"/>
</dbReference>
<reference evidence="2 3" key="1">
    <citation type="submission" date="2018-06" db="EMBL/GenBank/DDBJ databases">
        <title>Mucibacter soli gen. nov., sp. nov., a new member of the family Chitinophagaceae producing mucin.</title>
        <authorList>
            <person name="Kim M.-K."/>
            <person name="Park S."/>
            <person name="Kim T.-S."/>
            <person name="Joung Y."/>
            <person name="Han J.-H."/>
            <person name="Kim S.B."/>
        </authorList>
    </citation>
    <scope>NUCLEOTIDE SEQUENCE [LARGE SCALE GENOMIC DNA]</scope>
    <source>
        <strain evidence="2 3">R1-15</strain>
    </source>
</reference>
<accession>A0A2W2C050</accession>
<name>A0A2W2C050_9BACT</name>
<gene>
    <name evidence="2" type="ORF">DN068_08620</name>
</gene>
<proteinExistence type="predicted"/>
<evidence type="ECO:0000256" key="1">
    <source>
        <dbReference type="SAM" id="MobiDB-lite"/>
    </source>
</evidence>